<dbReference type="AlphaFoldDB" id="A0A0F6SGJ8"/>
<dbReference type="OrthoDB" id="9775333at2"/>
<dbReference type="PANTHER" id="PTHR35566">
    <property type="entry name" value="BLR3599 PROTEIN"/>
    <property type="match status" value="1"/>
</dbReference>
<dbReference type="KEGG" id="samy:DB32_005968"/>
<protein>
    <recommendedName>
        <fullName evidence="3">Type VI secretion system baseplate subunit TssK</fullName>
    </recommendedName>
</protein>
<accession>A0A0F6SGJ8</accession>
<proteinExistence type="predicted"/>
<organism evidence="1 2">
    <name type="scientific">Sandaracinus amylolyticus</name>
    <dbReference type="NCBI Taxonomy" id="927083"/>
    <lineage>
        <taxon>Bacteria</taxon>
        <taxon>Pseudomonadati</taxon>
        <taxon>Myxococcota</taxon>
        <taxon>Polyangia</taxon>
        <taxon>Polyangiales</taxon>
        <taxon>Sandaracinaceae</taxon>
        <taxon>Sandaracinus</taxon>
    </lineage>
</organism>
<evidence type="ECO:0008006" key="3">
    <source>
        <dbReference type="Google" id="ProtNLM"/>
    </source>
</evidence>
<name>A0A0F6SGJ8_9BACT</name>
<gene>
    <name evidence="1" type="ORF">DB32_005968</name>
</gene>
<sequence>MNRSTQLKVLWTEGLLMGPQHLQQSDRYHESLVVQRLDALEPNNWGVVRCALDRHALGEGTVRLDAFVGVMPDGGVLAMDADHPEAPPSRPVEGLSAERATLDVYVALPREREGQAQVGARARYTAHARRIADVITSGGEPAEVDLALRNVRFVFGHEPREDLEAIKIAEVRRESQGRYVLDESYVPPSLQIGASPVLTAWLERLVERMHTRRRALLDARRERDAHTVEADATDVTRFVLLHALGAALPALTHFAKSGDRAPRELYVRLLDLVGALSAFTIDASLDVPEFDPLDLRATFRPLFDRLERILGDTHRETCLVIDLEGREDGMHFGQIDERVARCDRFLLAVRTSVPAKDVATLLPSIGKVASWQQVTQVVNAAMPGAKLEIAHRPPPEVPVKAGEVYFTIEARGSYWSEIAKERAIAVFLPRPFEARHTRVSLLALPPRGAQPAGPSPHARA</sequence>
<dbReference type="STRING" id="927083.DB32_005968"/>
<dbReference type="Proteomes" id="UP000034883">
    <property type="component" value="Chromosome"/>
</dbReference>
<dbReference type="PANTHER" id="PTHR35566:SF1">
    <property type="entry name" value="TYPE VI SECRETION SYSTEM BASEPLATE COMPONENT TSSK1"/>
    <property type="match status" value="1"/>
</dbReference>
<dbReference type="InterPro" id="IPR010263">
    <property type="entry name" value="T6SS_TssK"/>
</dbReference>
<dbReference type="RefSeq" id="WP_053235922.1">
    <property type="nucleotide sequence ID" value="NZ_CP011125.1"/>
</dbReference>
<dbReference type="EMBL" id="CP011125">
    <property type="protein sequence ID" value="AKF08819.1"/>
    <property type="molecule type" value="Genomic_DNA"/>
</dbReference>
<dbReference type="NCBIfam" id="TIGR03353">
    <property type="entry name" value="VI_chp_4"/>
    <property type="match status" value="1"/>
</dbReference>
<dbReference type="Pfam" id="PF05936">
    <property type="entry name" value="T6SS_VasE"/>
    <property type="match status" value="1"/>
</dbReference>
<keyword evidence="2" id="KW-1185">Reference proteome</keyword>
<reference evidence="1 2" key="1">
    <citation type="submission" date="2015-03" db="EMBL/GenBank/DDBJ databases">
        <title>Genome assembly of Sandaracinus amylolyticus DSM 53668.</title>
        <authorList>
            <person name="Sharma G."/>
            <person name="Subramanian S."/>
        </authorList>
    </citation>
    <scope>NUCLEOTIDE SEQUENCE [LARGE SCALE GENOMIC DNA]</scope>
    <source>
        <strain evidence="1 2">DSM 53668</strain>
    </source>
</reference>
<evidence type="ECO:0000313" key="1">
    <source>
        <dbReference type="EMBL" id="AKF08819.1"/>
    </source>
</evidence>
<evidence type="ECO:0000313" key="2">
    <source>
        <dbReference type="Proteomes" id="UP000034883"/>
    </source>
</evidence>